<dbReference type="PANTHER" id="PTHR15952">
    <property type="entry name" value="EXPORTIN-T/LOS1"/>
    <property type="match status" value="1"/>
</dbReference>
<dbReference type="GO" id="GO:0000049">
    <property type="term" value="F:tRNA binding"/>
    <property type="evidence" value="ECO:0007669"/>
    <property type="project" value="UniProtKB-UniRule"/>
</dbReference>
<evidence type="ECO:0000256" key="5">
    <source>
        <dbReference type="ARBA" id="ARBA00022555"/>
    </source>
</evidence>
<proteinExistence type="inferred from homology"/>
<comment type="similarity">
    <text evidence="10">Belongs to the exportin family.</text>
</comment>
<sequence length="792" mass="84205">MQLKSALMTWVVRDCNDSQRPLPPFLRNKVAQTLVAVLQVEFPSSWPGFFQDLLRAVLPGSQLLAAGAGGRSSGNLAPCTPGNEGCVDMLCRILISIDDDLVSLEVARYLLVEWYAERAPGLATLVLNTMQRFIAWIDIGLVANDKFVGLLEQILDGNSPSAPSLALRGAAADCLTEIVSKRMEAAVKLNLIQSMAILPRCTAWAAGFAGGGGASGKGSEEQQALLLKLAALLSCLAGEIIDALKKVENGVISLLAAGLAISSEATQDATSVANQASQMLDSLFPALLAAFRSEVDAVALPLLSFMSAYTARLKLLHKRNGELSPGDTSNVEEKRKELWVLFKNLAKVVFPEVLAFVAGLLQAVIAPHPSPPSAQQGQGQGSDSSRWQDVEVALALLYELGEVAPEEALKPGTGGLAALVAALAASCSTSSAASGNGHLDVSTRACYLFCRISKQLRSGLRPHLGALLPSLHPHLAHIATHPLPDAGSGQAGRDSASKAGAPLLAVVDDRLYVFEAVGLLLGQEEVGATEQLAALTTLLQPLVAQALEAVVRLNKGFKTDLATRQRPDIGRLFAQVLEVALAVPREFPSHRLLRARFIACVHRLVEGLQALLLPYLPATLEVLLAGPGAQEAGQLVEVLQLTNQLVVRFKEALAPLMEGLLPVLVARVHACLEEVRERAELQRCYYGLLHALAHSGLSGALLRGGSAAVLEPVMEALTRGAATHWEPAQRRMCVQVYCRLINEWCSSGSVEAIPGFKRYAMEHLGGEACVLGLLRGQPPLDPRDAATMALLQ</sequence>
<keyword evidence="7 10" id="KW-0539">Nucleus</keyword>
<organism evidence="13 14">
    <name type="scientific">Haematococcus lacustris</name>
    <name type="common">Green alga</name>
    <name type="synonym">Haematococcus pluvialis</name>
    <dbReference type="NCBI Taxonomy" id="44745"/>
    <lineage>
        <taxon>Eukaryota</taxon>
        <taxon>Viridiplantae</taxon>
        <taxon>Chlorophyta</taxon>
        <taxon>core chlorophytes</taxon>
        <taxon>Chlorophyceae</taxon>
        <taxon>CS clade</taxon>
        <taxon>Chlamydomonadales</taxon>
        <taxon>Haematococcaceae</taxon>
        <taxon>Haematococcus</taxon>
    </lineage>
</organism>
<dbReference type="Proteomes" id="UP000485058">
    <property type="component" value="Unassembled WGS sequence"/>
</dbReference>
<reference evidence="13 14" key="1">
    <citation type="submission" date="2020-02" db="EMBL/GenBank/DDBJ databases">
        <title>Draft genome sequence of Haematococcus lacustris strain NIES-144.</title>
        <authorList>
            <person name="Morimoto D."/>
            <person name="Nakagawa S."/>
            <person name="Yoshida T."/>
            <person name="Sawayama S."/>
        </authorList>
    </citation>
    <scope>NUCLEOTIDE SEQUENCE [LARGE SCALE GENOMIC DNA]</scope>
    <source>
        <strain evidence="13 14">NIES-144</strain>
    </source>
</reference>
<evidence type="ECO:0000259" key="11">
    <source>
        <dbReference type="Pfam" id="PF08389"/>
    </source>
</evidence>
<dbReference type="EMBL" id="BLLF01000290">
    <property type="protein sequence ID" value="GFH10139.1"/>
    <property type="molecule type" value="Genomic_DNA"/>
</dbReference>
<feature type="domain" description="Exportin-1/Importin-beta-like" evidence="11">
    <location>
        <begin position="23"/>
        <end position="103"/>
    </location>
</feature>
<dbReference type="InterPro" id="IPR016024">
    <property type="entry name" value="ARM-type_fold"/>
</dbReference>
<dbReference type="GO" id="GO:0005737">
    <property type="term" value="C:cytoplasm"/>
    <property type="evidence" value="ECO:0007669"/>
    <property type="project" value="UniProtKB-SubCell"/>
</dbReference>
<dbReference type="PANTHER" id="PTHR15952:SF11">
    <property type="entry name" value="EXPORTIN-T"/>
    <property type="match status" value="1"/>
</dbReference>
<dbReference type="InterPro" id="IPR040017">
    <property type="entry name" value="XPOT"/>
</dbReference>
<keyword evidence="4 10" id="KW-0963">Cytoplasm</keyword>
<comment type="subcellular location">
    <subcellularLocation>
        <location evidence="1 10">Cytoplasm</location>
    </subcellularLocation>
    <subcellularLocation>
        <location evidence="10">Nucleus</location>
    </subcellularLocation>
    <text evidence="10">Shuttles between the nucleus and the cytoplasm.</text>
</comment>
<accession>A0A699YUM8</accession>
<feature type="domain" description="Exportin-1/Importin-beta-like" evidence="11">
    <location>
        <begin position="119"/>
        <end position="175"/>
    </location>
</feature>
<feature type="domain" description="Exportin-T C-terminal" evidence="12">
    <location>
        <begin position="546"/>
        <end position="764"/>
    </location>
</feature>
<evidence type="ECO:0000256" key="7">
    <source>
        <dbReference type="ARBA" id="ARBA00023242"/>
    </source>
</evidence>
<evidence type="ECO:0000256" key="10">
    <source>
        <dbReference type="RuleBase" id="RU366037"/>
    </source>
</evidence>
<dbReference type="GO" id="GO:0016363">
    <property type="term" value="C:nuclear matrix"/>
    <property type="evidence" value="ECO:0007669"/>
    <property type="project" value="TreeGrafter"/>
</dbReference>
<dbReference type="GO" id="GO:0005643">
    <property type="term" value="C:nuclear pore"/>
    <property type="evidence" value="ECO:0007669"/>
    <property type="project" value="TreeGrafter"/>
</dbReference>
<dbReference type="InterPro" id="IPR011989">
    <property type="entry name" value="ARM-like"/>
</dbReference>
<dbReference type="Gene3D" id="1.25.10.10">
    <property type="entry name" value="Leucine-rich Repeat Variant"/>
    <property type="match status" value="3"/>
</dbReference>
<dbReference type="GO" id="GO:0031267">
    <property type="term" value="F:small GTPase binding"/>
    <property type="evidence" value="ECO:0007669"/>
    <property type="project" value="InterPro"/>
</dbReference>
<keyword evidence="3 10" id="KW-0813">Transport</keyword>
<evidence type="ECO:0000313" key="13">
    <source>
        <dbReference type="EMBL" id="GFH10139.1"/>
    </source>
</evidence>
<keyword evidence="6 10" id="KW-0694">RNA-binding</keyword>
<feature type="non-terminal residue" evidence="13">
    <location>
        <position position="792"/>
    </location>
</feature>
<name>A0A699YUM8_HAELA</name>
<evidence type="ECO:0000256" key="4">
    <source>
        <dbReference type="ARBA" id="ARBA00022490"/>
    </source>
</evidence>
<comment type="caution">
    <text evidence="13">The sequence shown here is derived from an EMBL/GenBank/DDBJ whole genome shotgun (WGS) entry which is preliminary data.</text>
</comment>
<dbReference type="Pfam" id="PF19282">
    <property type="entry name" value="Exportin-T"/>
    <property type="match status" value="2"/>
</dbReference>
<dbReference type="SUPFAM" id="SSF48371">
    <property type="entry name" value="ARM repeat"/>
    <property type="match status" value="1"/>
</dbReference>
<evidence type="ECO:0000256" key="8">
    <source>
        <dbReference type="ARBA" id="ARBA00029784"/>
    </source>
</evidence>
<dbReference type="AlphaFoldDB" id="A0A699YUM8"/>
<keyword evidence="5 10" id="KW-0820">tRNA-binding</keyword>
<dbReference type="InterPro" id="IPR013598">
    <property type="entry name" value="Exportin-1/Importin-b-like"/>
</dbReference>
<evidence type="ECO:0000256" key="9">
    <source>
        <dbReference type="ARBA" id="ARBA00032199"/>
    </source>
</evidence>
<evidence type="ECO:0000256" key="1">
    <source>
        <dbReference type="ARBA" id="ARBA00004496"/>
    </source>
</evidence>
<dbReference type="Pfam" id="PF08389">
    <property type="entry name" value="Xpo1"/>
    <property type="match status" value="2"/>
</dbReference>
<comment type="function">
    <text evidence="10">tRNA nucleus export receptor which facilitates tRNA translocation across the nuclear pore complex.</text>
</comment>
<evidence type="ECO:0000256" key="2">
    <source>
        <dbReference type="ARBA" id="ARBA00018928"/>
    </source>
</evidence>
<protein>
    <recommendedName>
        <fullName evidence="2 10">Exportin-T</fullName>
    </recommendedName>
    <alternativeName>
        <fullName evidence="8 10">Exportin(tRNA)</fullName>
    </alternativeName>
    <alternativeName>
        <fullName evidence="9 10">tRNA exportin</fullName>
    </alternativeName>
</protein>
<evidence type="ECO:0000259" key="12">
    <source>
        <dbReference type="Pfam" id="PF19282"/>
    </source>
</evidence>
<dbReference type="InterPro" id="IPR045546">
    <property type="entry name" value="Exportin-T_C"/>
</dbReference>
<evidence type="ECO:0000256" key="6">
    <source>
        <dbReference type="ARBA" id="ARBA00022884"/>
    </source>
</evidence>
<dbReference type="GO" id="GO:0071528">
    <property type="term" value="P:tRNA re-export from nucleus"/>
    <property type="evidence" value="ECO:0007669"/>
    <property type="project" value="UniProtKB-UniRule"/>
</dbReference>
<evidence type="ECO:0000256" key="3">
    <source>
        <dbReference type="ARBA" id="ARBA00022448"/>
    </source>
</evidence>
<evidence type="ECO:0000313" key="14">
    <source>
        <dbReference type="Proteomes" id="UP000485058"/>
    </source>
</evidence>
<gene>
    <name evidence="13" type="ORF">HaLaN_05400</name>
</gene>
<feature type="domain" description="Exportin-T C-terminal" evidence="12">
    <location>
        <begin position="438"/>
        <end position="545"/>
    </location>
</feature>
<keyword evidence="14" id="KW-1185">Reference proteome</keyword>